<sequence>MKNQILDIKIFYVLIFVLSVFVGCDRDDPVGGEIIDDRAGGVVCDTLTNFIHSHLQKYSATGASDFLYAGSETDFRSTSLLSFEIPPTKTTYDSALFVFAAENKGDEELYLMSFSGEFEEDSVISYGYVDSHIGVDTLSDLPVWVEDTLSDETVLKFSCDSISLTNTVNIALCSHGETSVFYSKDSSKPPLLKLFRGPLLETVEPLKDAFVDTILSFDTTDIFIVSGSCVSEDSISLSDSSIDFTEVSLINNAVLYLPINDFSGPAPELCVRYKENTSIPHKIEGDTVKIEITKFVDEWITDEDRFIVLEGREGTLFTAEISRDITLEVVYTKKPGERI</sequence>
<reference evidence="1 2" key="1">
    <citation type="submission" date="2017-07" db="EMBL/GenBank/DDBJ databases">
        <title>Recovery of genomes from metagenomes via a dereplication, aggregation, and scoring strategy.</title>
        <authorList>
            <person name="Sieber C.M."/>
            <person name="Probst A.J."/>
            <person name="Sharrar A."/>
            <person name="Thomas B.C."/>
            <person name="Hess M."/>
            <person name="Tringe S.G."/>
            <person name="Banfield J.F."/>
        </authorList>
    </citation>
    <scope>NUCLEOTIDE SEQUENCE [LARGE SCALE GENOMIC DNA]</scope>
    <source>
        <strain evidence="1">JGI_Cruoil_03_44_89</strain>
    </source>
</reference>
<dbReference type="Proteomes" id="UP000215215">
    <property type="component" value="Unassembled WGS sequence"/>
</dbReference>
<dbReference type="EMBL" id="NOZQ01000136">
    <property type="protein sequence ID" value="OYD15248.1"/>
    <property type="molecule type" value="Genomic_DNA"/>
</dbReference>
<evidence type="ECO:0000313" key="2">
    <source>
        <dbReference type="Proteomes" id="UP000215215"/>
    </source>
</evidence>
<proteinExistence type="predicted"/>
<comment type="caution">
    <text evidence="1">The sequence shown here is derived from an EMBL/GenBank/DDBJ whole genome shotgun (WGS) entry which is preliminary data.</text>
</comment>
<name>A0A235BSF9_UNCW3</name>
<dbReference type="AlphaFoldDB" id="A0A235BSF9"/>
<evidence type="ECO:0008006" key="3">
    <source>
        <dbReference type="Google" id="ProtNLM"/>
    </source>
</evidence>
<evidence type="ECO:0000313" key="1">
    <source>
        <dbReference type="EMBL" id="OYD15248.1"/>
    </source>
</evidence>
<gene>
    <name evidence="1" type="ORF">CH333_06260</name>
</gene>
<dbReference type="PROSITE" id="PS51257">
    <property type="entry name" value="PROKAR_LIPOPROTEIN"/>
    <property type="match status" value="1"/>
</dbReference>
<accession>A0A235BSF9</accession>
<organism evidence="1 2">
    <name type="scientific">candidate division WOR-3 bacterium JGI_Cruoil_03_44_89</name>
    <dbReference type="NCBI Taxonomy" id="1973748"/>
    <lineage>
        <taxon>Bacteria</taxon>
        <taxon>Bacteria division WOR-3</taxon>
    </lineage>
</organism>
<protein>
    <recommendedName>
        <fullName evidence="3">Lipoprotein</fullName>
    </recommendedName>
</protein>